<comment type="caution">
    <text evidence="2">The sequence shown here is derived from an EMBL/GenBank/DDBJ whole genome shotgun (WGS) entry which is preliminary data.</text>
</comment>
<dbReference type="Proteomes" id="UP000325690">
    <property type="component" value="Unassembled WGS sequence"/>
</dbReference>
<dbReference type="EMBL" id="ANBP01000006">
    <property type="protein sequence ID" value="KAB7757713.1"/>
    <property type="molecule type" value="Genomic_DNA"/>
</dbReference>
<feature type="transmembrane region" description="Helical" evidence="1">
    <location>
        <begin position="20"/>
        <end position="38"/>
    </location>
</feature>
<keyword evidence="3" id="KW-1185">Reference proteome</keyword>
<evidence type="ECO:0000313" key="2">
    <source>
        <dbReference type="EMBL" id="KAB7757713.1"/>
    </source>
</evidence>
<gene>
    <name evidence="2" type="ORF">MPHL21000_06375</name>
</gene>
<sequence length="258" mass="28273">MSVLKLPEPENWAETGGIQWWAKLGGIGGVGYALFLAVRAAVHGNYLTTILVVGLTVAPILVGVILAISATGGTRTRTTSDPTGFTVWPDRRYGPLYLTGLAITGPCALLLAFLVPRGLIDLPMTRGMQLIKMPVLLWAVAAVALGGLMVAAQRRVVGYLKFTPAMVEVANALKTRVLEWDDIIDIKDHPEKKRTGRSAVLCLRDGTEEIIGALTIYVPTGVPLYWMIRHYWKHPEDRMELVDSRAAERLQDGRFSLD</sequence>
<organism evidence="2 3">
    <name type="scientific">Mycolicibacterium phlei DSM 43239 = CCUG 21000</name>
    <dbReference type="NCBI Taxonomy" id="1226750"/>
    <lineage>
        <taxon>Bacteria</taxon>
        <taxon>Bacillati</taxon>
        <taxon>Actinomycetota</taxon>
        <taxon>Actinomycetes</taxon>
        <taxon>Mycobacteriales</taxon>
        <taxon>Mycobacteriaceae</taxon>
        <taxon>Mycolicibacterium</taxon>
    </lineage>
</organism>
<proteinExistence type="predicted"/>
<protein>
    <submittedName>
        <fullName evidence="2">Uncharacterized protein</fullName>
    </submittedName>
</protein>
<reference evidence="2 3" key="1">
    <citation type="submission" date="2012-10" db="EMBL/GenBank/DDBJ databases">
        <title>The draft sequence of the Mycobacterium pheli genome.</title>
        <authorList>
            <person name="Pettersson B.M.F."/>
            <person name="Das S."/>
            <person name="Dasgupta S."/>
            <person name="Bhattacharya A."/>
            <person name="Kirsebom L.A."/>
        </authorList>
    </citation>
    <scope>NUCLEOTIDE SEQUENCE [LARGE SCALE GENOMIC DNA]</scope>
    <source>
        <strain evidence="2 3">CCUG 21000</strain>
    </source>
</reference>
<keyword evidence="1" id="KW-0812">Transmembrane</keyword>
<feature type="transmembrane region" description="Helical" evidence="1">
    <location>
        <begin position="50"/>
        <end position="73"/>
    </location>
</feature>
<accession>A0A5N5V6W9</accession>
<dbReference type="GeneID" id="74301490"/>
<dbReference type="AlphaFoldDB" id="A0A5N5V6W9"/>
<feature type="transmembrane region" description="Helical" evidence="1">
    <location>
        <begin position="135"/>
        <end position="152"/>
    </location>
</feature>
<evidence type="ECO:0000256" key="1">
    <source>
        <dbReference type="SAM" id="Phobius"/>
    </source>
</evidence>
<feature type="transmembrane region" description="Helical" evidence="1">
    <location>
        <begin position="93"/>
        <end position="115"/>
    </location>
</feature>
<keyword evidence="1" id="KW-0472">Membrane</keyword>
<name>A0A5N5V6W9_MYCPH</name>
<dbReference type="RefSeq" id="WP_236715823.1">
    <property type="nucleotide sequence ID" value="NZ_ANBO01000042.1"/>
</dbReference>
<evidence type="ECO:0000313" key="3">
    <source>
        <dbReference type="Proteomes" id="UP000325690"/>
    </source>
</evidence>
<keyword evidence="1" id="KW-1133">Transmembrane helix</keyword>